<dbReference type="Proteomes" id="UP000251075">
    <property type="component" value="Unassembled WGS sequence"/>
</dbReference>
<evidence type="ECO:0000313" key="3">
    <source>
        <dbReference type="Proteomes" id="UP000251075"/>
    </source>
</evidence>
<dbReference type="PANTHER" id="PTHR30024:SF17">
    <property type="entry name" value="SOLUTE-BINDING PROTEIN FAMILY 3_N-TERMINAL DOMAIN-CONTAINING PROTEIN"/>
    <property type="match status" value="1"/>
</dbReference>
<organism evidence="2 3">
    <name type="scientific">Paramagnetospirillum kuznetsovii</name>
    <dbReference type="NCBI Taxonomy" id="2053833"/>
    <lineage>
        <taxon>Bacteria</taxon>
        <taxon>Pseudomonadati</taxon>
        <taxon>Pseudomonadota</taxon>
        <taxon>Alphaproteobacteria</taxon>
        <taxon>Rhodospirillales</taxon>
        <taxon>Magnetospirillaceae</taxon>
        <taxon>Paramagnetospirillum</taxon>
    </lineage>
</organism>
<evidence type="ECO:0000256" key="1">
    <source>
        <dbReference type="SAM" id="Phobius"/>
    </source>
</evidence>
<keyword evidence="1" id="KW-1133">Transmembrane helix</keyword>
<dbReference type="PANTHER" id="PTHR30024">
    <property type="entry name" value="ALIPHATIC SULFONATES-BINDING PROTEIN-RELATED"/>
    <property type="match status" value="1"/>
</dbReference>
<gene>
    <name evidence="2" type="ORF">CU669_20480</name>
</gene>
<accession>A0A364NT19</accession>
<dbReference type="SUPFAM" id="SSF53850">
    <property type="entry name" value="Periplasmic binding protein-like II"/>
    <property type="match status" value="1"/>
</dbReference>
<evidence type="ECO:0000313" key="2">
    <source>
        <dbReference type="EMBL" id="RAU20055.1"/>
    </source>
</evidence>
<proteinExistence type="predicted"/>
<dbReference type="AlphaFoldDB" id="A0A364NT19"/>
<keyword evidence="1" id="KW-0472">Membrane</keyword>
<dbReference type="EMBL" id="PGTO01000040">
    <property type="protein sequence ID" value="RAU20055.1"/>
    <property type="molecule type" value="Genomic_DNA"/>
</dbReference>
<dbReference type="Pfam" id="PF12974">
    <property type="entry name" value="Phosphonate-bd"/>
    <property type="match status" value="1"/>
</dbReference>
<sequence>MPNGLALLRRHIGRERGTDDSPGAASLRYTCQPKLKYGMFVVGMTAVICFALGWENRMLTNWVSRVMLTLGILAFGTPVALAEDAPIKLIILPYANTVSIMKVHQPLRLFLQERLGRPVEMFTSADFSGHFDQIRQGNFDVAITGPHFGAWAVDNGHKPLLRYSPTLTPVLAIAKGGEVKKVADLKGRTVALSNRISTSSLAGEKWLADQGMIAGRDYVVRASPTHTAAIMAVSMGEVDAAITTHTPIHQAPEDVRNKLTVLESPYHAPHLFTIANGHLDPAMIASLREALLRFEASEAGKTFFNETGYKGYAPLTPEDVESMRPIVALFLPHIDGKP</sequence>
<comment type="caution">
    <text evidence="2">The sequence shown here is derived from an EMBL/GenBank/DDBJ whole genome shotgun (WGS) entry which is preliminary data.</text>
</comment>
<dbReference type="OrthoDB" id="9179880at2"/>
<dbReference type="Gene3D" id="3.40.190.10">
    <property type="entry name" value="Periplasmic binding protein-like II"/>
    <property type="match status" value="2"/>
</dbReference>
<protein>
    <recommendedName>
        <fullName evidence="4">Phosphate ABC transporter substrate-binding protein</fullName>
    </recommendedName>
</protein>
<keyword evidence="1" id="KW-0812">Transmembrane</keyword>
<reference evidence="2 3" key="1">
    <citation type="submission" date="2017-11" db="EMBL/GenBank/DDBJ databases">
        <title>Draft genome sequence of magnetotactic bacterium Magnetospirillum kuznetsovii LBB-42.</title>
        <authorList>
            <person name="Grouzdev D.S."/>
            <person name="Rysina M.S."/>
            <person name="Baslerov R.V."/>
            <person name="Koziaeva V."/>
        </authorList>
    </citation>
    <scope>NUCLEOTIDE SEQUENCE [LARGE SCALE GENOMIC DNA]</scope>
    <source>
        <strain evidence="2 3">LBB-42</strain>
    </source>
</reference>
<name>A0A364NT19_9PROT</name>
<feature type="transmembrane region" description="Helical" evidence="1">
    <location>
        <begin position="37"/>
        <end position="54"/>
    </location>
</feature>
<evidence type="ECO:0008006" key="4">
    <source>
        <dbReference type="Google" id="ProtNLM"/>
    </source>
</evidence>
<keyword evidence="3" id="KW-1185">Reference proteome</keyword>
<dbReference type="RefSeq" id="WP_112147445.1">
    <property type="nucleotide sequence ID" value="NZ_PGTO01000040.1"/>
</dbReference>
<feature type="transmembrane region" description="Helical" evidence="1">
    <location>
        <begin position="66"/>
        <end position="82"/>
    </location>
</feature>